<reference evidence="1 2" key="1">
    <citation type="submission" date="2016-10" db="EMBL/GenBank/DDBJ databases">
        <authorList>
            <person name="de Groot N.N."/>
        </authorList>
    </citation>
    <scope>NUCLEOTIDE SEQUENCE [LARGE SCALE GENOMIC DNA]</scope>
    <source>
        <strain evidence="1 2">ATCC 35958</strain>
    </source>
</reference>
<proteinExistence type="predicted"/>
<accession>A0A1H9NMB4</accession>
<dbReference type="EMBL" id="FOGD01000007">
    <property type="protein sequence ID" value="SER36887.1"/>
    <property type="molecule type" value="Genomic_DNA"/>
</dbReference>
<organism evidence="1 2">
    <name type="scientific">Giesbergeria anulus</name>
    <dbReference type="NCBI Taxonomy" id="180197"/>
    <lineage>
        <taxon>Bacteria</taxon>
        <taxon>Pseudomonadati</taxon>
        <taxon>Pseudomonadota</taxon>
        <taxon>Betaproteobacteria</taxon>
        <taxon>Burkholderiales</taxon>
        <taxon>Comamonadaceae</taxon>
        <taxon>Giesbergeria</taxon>
    </lineage>
</organism>
<gene>
    <name evidence="1" type="ORF">SAMN02982919_02264</name>
</gene>
<name>A0A1H9NMB4_9BURK</name>
<evidence type="ECO:0000313" key="1">
    <source>
        <dbReference type="EMBL" id="SER36887.1"/>
    </source>
</evidence>
<evidence type="ECO:0000313" key="2">
    <source>
        <dbReference type="Proteomes" id="UP000199766"/>
    </source>
</evidence>
<keyword evidence="2" id="KW-1185">Reference proteome</keyword>
<dbReference type="Proteomes" id="UP000199766">
    <property type="component" value="Unassembled WGS sequence"/>
</dbReference>
<dbReference type="STRING" id="180197.SAMN02982919_02264"/>
<sequence length="94" mass="10577">MPCYTMYDKDRNRVGHICGNLGPHCSDCGDTGDNLCDYPVGDGKTCDRSICEYHSNEVASNMHYCDQHYAEWRPFRDSGGVRAALEKVVLLRGE</sequence>
<dbReference type="OrthoDB" id="9009086at2"/>
<protein>
    <submittedName>
        <fullName evidence="1">Uncharacterized protein</fullName>
    </submittedName>
</protein>
<dbReference type="AlphaFoldDB" id="A0A1H9NMB4"/>